<dbReference type="EMBL" id="WSTB01000004">
    <property type="protein sequence ID" value="MWB94285.1"/>
    <property type="molecule type" value="Genomic_DNA"/>
</dbReference>
<evidence type="ECO:0000256" key="5">
    <source>
        <dbReference type="ARBA" id="ARBA00022729"/>
    </source>
</evidence>
<evidence type="ECO:0000256" key="9">
    <source>
        <dbReference type="ARBA" id="ARBA00023237"/>
    </source>
</evidence>
<dbReference type="Pfam" id="PF07715">
    <property type="entry name" value="Plug"/>
    <property type="match status" value="1"/>
</dbReference>
<dbReference type="InterPro" id="IPR037066">
    <property type="entry name" value="Plug_dom_sf"/>
</dbReference>
<evidence type="ECO:0000259" key="14">
    <source>
        <dbReference type="Pfam" id="PF00593"/>
    </source>
</evidence>
<dbReference type="PROSITE" id="PS52016">
    <property type="entry name" value="TONB_DEPENDENT_REC_3"/>
    <property type="match status" value="1"/>
</dbReference>
<gene>
    <name evidence="16" type="ORF">GON26_07920</name>
</gene>
<feature type="domain" description="TonB-dependent receptor plug" evidence="15">
    <location>
        <begin position="64"/>
        <end position="156"/>
    </location>
</feature>
<feature type="chain" id="PRO_5026351918" evidence="13">
    <location>
        <begin position="21"/>
        <end position="755"/>
    </location>
</feature>
<dbReference type="Gene3D" id="2.40.170.20">
    <property type="entry name" value="TonB-dependent receptor, beta-barrel domain"/>
    <property type="match status" value="1"/>
</dbReference>
<evidence type="ECO:0000313" key="17">
    <source>
        <dbReference type="Proteomes" id="UP000471501"/>
    </source>
</evidence>
<evidence type="ECO:0000256" key="1">
    <source>
        <dbReference type="ARBA" id="ARBA00004571"/>
    </source>
</evidence>
<dbReference type="SUPFAM" id="SSF56935">
    <property type="entry name" value="Porins"/>
    <property type="match status" value="1"/>
</dbReference>
<evidence type="ECO:0000313" key="16">
    <source>
        <dbReference type="EMBL" id="MWB94285.1"/>
    </source>
</evidence>
<name>A0A6I4NNY6_9FLAO</name>
<keyword evidence="7 10" id="KW-0472">Membrane</keyword>
<protein>
    <submittedName>
        <fullName evidence="16">TonB-dependent receptor</fullName>
    </submittedName>
</protein>
<dbReference type="PANTHER" id="PTHR30069">
    <property type="entry name" value="TONB-DEPENDENT OUTER MEMBRANE RECEPTOR"/>
    <property type="match status" value="1"/>
</dbReference>
<dbReference type="InterPro" id="IPR039426">
    <property type="entry name" value="TonB-dep_rcpt-like"/>
</dbReference>
<accession>A0A6I4NNY6</accession>
<comment type="subcellular location">
    <subcellularLocation>
        <location evidence="1 10">Cell outer membrane</location>
        <topology evidence="1 10">Multi-pass membrane protein</topology>
    </subcellularLocation>
</comment>
<keyword evidence="9 10" id="KW-0998">Cell outer membrane</keyword>
<evidence type="ECO:0000259" key="15">
    <source>
        <dbReference type="Pfam" id="PF07715"/>
    </source>
</evidence>
<dbReference type="Gene3D" id="2.170.130.10">
    <property type="entry name" value="TonB-dependent receptor, plug domain"/>
    <property type="match status" value="1"/>
</dbReference>
<dbReference type="InterPro" id="IPR012910">
    <property type="entry name" value="Plug_dom"/>
</dbReference>
<reference evidence="16 17" key="1">
    <citation type="submission" date="2019-12" db="EMBL/GenBank/DDBJ databases">
        <authorList>
            <person name="Kim Y.S."/>
        </authorList>
    </citation>
    <scope>NUCLEOTIDE SEQUENCE [LARGE SCALE GENOMIC DNA]</scope>
    <source>
        <strain evidence="16 17">GA093</strain>
    </source>
</reference>
<keyword evidence="2 10" id="KW-0813">Transport</keyword>
<proteinExistence type="inferred from homology"/>
<keyword evidence="3 10" id="KW-1134">Transmembrane beta strand</keyword>
<keyword evidence="4 10" id="KW-0812">Transmembrane</keyword>
<dbReference type="GO" id="GO:0009279">
    <property type="term" value="C:cell outer membrane"/>
    <property type="evidence" value="ECO:0007669"/>
    <property type="project" value="UniProtKB-SubCell"/>
</dbReference>
<dbReference type="Pfam" id="PF00593">
    <property type="entry name" value="TonB_dep_Rec_b-barrel"/>
    <property type="match status" value="1"/>
</dbReference>
<organism evidence="16 17">
    <name type="scientific">Flavobacterium hydrocarbonoxydans</name>
    <dbReference type="NCBI Taxonomy" id="2683249"/>
    <lineage>
        <taxon>Bacteria</taxon>
        <taxon>Pseudomonadati</taxon>
        <taxon>Bacteroidota</taxon>
        <taxon>Flavobacteriia</taxon>
        <taxon>Flavobacteriales</taxon>
        <taxon>Flavobacteriaceae</taxon>
        <taxon>Flavobacterium</taxon>
    </lineage>
</organism>
<dbReference type="InterPro" id="IPR036942">
    <property type="entry name" value="Beta-barrel_TonB_sf"/>
</dbReference>
<keyword evidence="17" id="KW-1185">Reference proteome</keyword>
<dbReference type="AlphaFoldDB" id="A0A6I4NNY6"/>
<feature type="compositionally biased region" description="Basic and acidic residues" evidence="12">
    <location>
        <begin position="26"/>
        <end position="43"/>
    </location>
</feature>
<evidence type="ECO:0000256" key="2">
    <source>
        <dbReference type="ARBA" id="ARBA00022448"/>
    </source>
</evidence>
<feature type="signal peptide" evidence="13">
    <location>
        <begin position="1"/>
        <end position="20"/>
    </location>
</feature>
<dbReference type="Proteomes" id="UP000471501">
    <property type="component" value="Unassembled WGS sequence"/>
</dbReference>
<evidence type="ECO:0000256" key="8">
    <source>
        <dbReference type="ARBA" id="ARBA00023170"/>
    </source>
</evidence>
<evidence type="ECO:0000256" key="4">
    <source>
        <dbReference type="ARBA" id="ARBA00022692"/>
    </source>
</evidence>
<dbReference type="PANTHER" id="PTHR30069:SF29">
    <property type="entry name" value="HEMOGLOBIN AND HEMOGLOBIN-HAPTOGLOBIN-BINDING PROTEIN 1-RELATED"/>
    <property type="match status" value="1"/>
</dbReference>
<evidence type="ECO:0000256" key="12">
    <source>
        <dbReference type="SAM" id="MobiDB-lite"/>
    </source>
</evidence>
<comment type="caution">
    <text evidence="16">The sequence shown here is derived from an EMBL/GenBank/DDBJ whole genome shotgun (WGS) entry which is preliminary data.</text>
</comment>
<evidence type="ECO:0000256" key="10">
    <source>
        <dbReference type="PROSITE-ProRule" id="PRU01360"/>
    </source>
</evidence>
<comment type="similarity">
    <text evidence="10 11">Belongs to the TonB-dependent receptor family.</text>
</comment>
<evidence type="ECO:0000256" key="13">
    <source>
        <dbReference type="SAM" id="SignalP"/>
    </source>
</evidence>
<dbReference type="RefSeq" id="WP_160374294.1">
    <property type="nucleotide sequence ID" value="NZ_WSTB01000004.1"/>
</dbReference>
<dbReference type="GO" id="GO:0015344">
    <property type="term" value="F:siderophore uptake transmembrane transporter activity"/>
    <property type="evidence" value="ECO:0007669"/>
    <property type="project" value="TreeGrafter"/>
</dbReference>
<dbReference type="GO" id="GO:0044718">
    <property type="term" value="P:siderophore transmembrane transport"/>
    <property type="evidence" value="ECO:0007669"/>
    <property type="project" value="TreeGrafter"/>
</dbReference>
<keyword evidence="8 16" id="KW-0675">Receptor</keyword>
<feature type="region of interest" description="Disordered" evidence="12">
    <location>
        <begin position="26"/>
        <end position="47"/>
    </location>
</feature>
<feature type="domain" description="TonB-dependent receptor-like beta-barrel" evidence="14">
    <location>
        <begin position="458"/>
        <end position="726"/>
    </location>
</feature>
<dbReference type="InterPro" id="IPR000531">
    <property type="entry name" value="Beta-barrel_TonB"/>
</dbReference>
<evidence type="ECO:0000256" key="11">
    <source>
        <dbReference type="RuleBase" id="RU003357"/>
    </source>
</evidence>
<evidence type="ECO:0000256" key="6">
    <source>
        <dbReference type="ARBA" id="ARBA00023077"/>
    </source>
</evidence>
<keyword evidence="5 13" id="KW-0732">Signal</keyword>
<evidence type="ECO:0000256" key="3">
    <source>
        <dbReference type="ARBA" id="ARBA00022452"/>
    </source>
</evidence>
<sequence>MCNKHIFSFLFILMALTAFSQENVVKEKDNKTEKKEKKEKENSEAETLENVEVKGTSKKKKLETSGFAVSIIQTKEASLRNLTTNELLDRSVGVRVRQNGGIGSNVEYNLNGMSGSAVGIFIDGIEASTYGQSFNLNNIPPSMIEQIEVYKGILPSHLTGDYVGGAINVVLKKGVSQNSANAAVSYGSFNTFQSDLGVTFREKKSGLSFRGSGFYTYTDNSFETWGRSTTYVNHLQQIIRPYRAKRFNNTYKNIGGRFEVGFTDTKWADQFFIGYNGSSNYTEIPHGITMAVPYVGRFNETKAHVFLLNYNKKDFLTKDLALNINAVRSERSTYLQDTVSYAYNWDGTIREVVEFGERVPLRTNGGQQGPKVITNTDRKIINTRSNLGYMIADGHRLSLNHKFEATDRKDEDLLNPSSRDLATNSVVSKHIISMNYEAETFNKKLRTNILGKYTTNRTRQTRSEIVTNDGVNSIVKTDVNTSDNNFGYGATLSYNVIPKLFIITSTENSYIMPTEGQMFGAPEINILPNQQLEPEKNVNYNLGFRWGALDFAKHRISFYANVFWRNGYNKITQQVVDVSEIEDEADADIQTTRYVNLGKTQSRGFEAEIIYIYNNRLNASLNFSKFNNLFKQELDNNGNPHSFLGQQVPNEPYFTVNANFQYRFNDVFQKKSILNAYYNTGYVGEYYIVWGQPEWSLTPSQFTHDLGVSYRFPSQKLVASVDVKNLFDAEIYDNFAIQKPGRGIYFKLNYTFSKF</sequence>
<keyword evidence="6 11" id="KW-0798">TonB box</keyword>
<evidence type="ECO:0000256" key="7">
    <source>
        <dbReference type="ARBA" id="ARBA00023136"/>
    </source>
</evidence>